<dbReference type="EMBL" id="JAAALK010000080">
    <property type="protein sequence ID" value="KAG8095433.1"/>
    <property type="molecule type" value="Genomic_DNA"/>
</dbReference>
<protein>
    <submittedName>
        <fullName evidence="2">Uncharacterized protein</fullName>
    </submittedName>
</protein>
<evidence type="ECO:0000256" key="1">
    <source>
        <dbReference type="SAM" id="MobiDB-lite"/>
    </source>
</evidence>
<reference evidence="2" key="2">
    <citation type="submission" date="2021-02" db="EMBL/GenBank/DDBJ databases">
        <authorList>
            <person name="Kimball J.A."/>
            <person name="Haas M.W."/>
            <person name="Macchietto M."/>
            <person name="Kono T."/>
            <person name="Duquette J."/>
            <person name="Shao M."/>
        </authorList>
    </citation>
    <scope>NUCLEOTIDE SEQUENCE</scope>
    <source>
        <tissue evidence="2">Fresh leaf tissue</tissue>
    </source>
</reference>
<name>A0A8J5WXT4_ZIZPA</name>
<dbReference type="Proteomes" id="UP000729402">
    <property type="component" value="Unassembled WGS sequence"/>
</dbReference>
<accession>A0A8J5WXT4</accession>
<proteinExistence type="predicted"/>
<organism evidence="2 3">
    <name type="scientific">Zizania palustris</name>
    <name type="common">Northern wild rice</name>
    <dbReference type="NCBI Taxonomy" id="103762"/>
    <lineage>
        <taxon>Eukaryota</taxon>
        <taxon>Viridiplantae</taxon>
        <taxon>Streptophyta</taxon>
        <taxon>Embryophyta</taxon>
        <taxon>Tracheophyta</taxon>
        <taxon>Spermatophyta</taxon>
        <taxon>Magnoliopsida</taxon>
        <taxon>Liliopsida</taxon>
        <taxon>Poales</taxon>
        <taxon>Poaceae</taxon>
        <taxon>BOP clade</taxon>
        <taxon>Oryzoideae</taxon>
        <taxon>Oryzeae</taxon>
        <taxon>Zizaniinae</taxon>
        <taxon>Zizania</taxon>
    </lineage>
</organism>
<comment type="caution">
    <text evidence="2">The sequence shown here is derived from an EMBL/GenBank/DDBJ whole genome shotgun (WGS) entry which is preliminary data.</text>
</comment>
<keyword evidence="3" id="KW-1185">Reference proteome</keyword>
<evidence type="ECO:0000313" key="3">
    <source>
        <dbReference type="Proteomes" id="UP000729402"/>
    </source>
</evidence>
<feature type="region of interest" description="Disordered" evidence="1">
    <location>
        <begin position="29"/>
        <end position="58"/>
    </location>
</feature>
<sequence>MWYLPTISATDLDVVGDALGVPRLQIEPQGAGCREGASEEEQKRPQGTWDAHGHGGGA</sequence>
<evidence type="ECO:0000313" key="2">
    <source>
        <dbReference type="EMBL" id="KAG8095433.1"/>
    </source>
</evidence>
<reference evidence="2" key="1">
    <citation type="journal article" date="2021" name="bioRxiv">
        <title>Whole Genome Assembly and Annotation of Northern Wild Rice, Zizania palustris L., Supports a Whole Genome Duplication in the Zizania Genus.</title>
        <authorList>
            <person name="Haas M."/>
            <person name="Kono T."/>
            <person name="Macchietto M."/>
            <person name="Millas R."/>
            <person name="McGilp L."/>
            <person name="Shao M."/>
            <person name="Duquette J."/>
            <person name="Hirsch C.N."/>
            <person name="Kimball J."/>
        </authorList>
    </citation>
    <scope>NUCLEOTIDE SEQUENCE</scope>
    <source>
        <tissue evidence="2">Fresh leaf tissue</tissue>
    </source>
</reference>
<dbReference type="AlphaFoldDB" id="A0A8J5WXT4"/>
<gene>
    <name evidence="2" type="ORF">GUJ93_ZPchr0012g19686</name>
</gene>